<dbReference type="SUPFAM" id="SSF74650">
    <property type="entry name" value="Galactose mutarotase-like"/>
    <property type="match status" value="1"/>
</dbReference>
<evidence type="ECO:0000313" key="2">
    <source>
        <dbReference type="Proteomes" id="UP001153404"/>
    </source>
</evidence>
<protein>
    <recommendedName>
        <fullName evidence="3">DUF5107 domain-containing protein</fullName>
    </recommendedName>
</protein>
<gene>
    <name evidence="1" type="ORF">OMP40_25705</name>
</gene>
<dbReference type="Gene3D" id="2.70.98.10">
    <property type="match status" value="1"/>
</dbReference>
<keyword evidence="2" id="KW-1185">Reference proteome</keyword>
<dbReference type="InterPro" id="IPR014718">
    <property type="entry name" value="GH-type_carb-bd"/>
</dbReference>
<accession>A0A9X4L2F0</accession>
<dbReference type="GO" id="GO:0003824">
    <property type="term" value="F:catalytic activity"/>
    <property type="evidence" value="ECO:0007669"/>
    <property type="project" value="InterPro"/>
</dbReference>
<dbReference type="AlphaFoldDB" id="A0A9X4L2F0"/>
<evidence type="ECO:0008006" key="3">
    <source>
        <dbReference type="Google" id="ProtNLM"/>
    </source>
</evidence>
<sequence>METSEARIELVPGLGAKIVSLVYKPTGKEWLVQADLKELGQPAYGSSFVDADMSGWDECFPTISPAAAAGEGGRSLPDHGEVWALSWDASVSEKHVDCAVRGVAMPYGLSRRLAFSAADTVRMDYRAENLGDAPLPFLWVPHPQFAVSEPTRIVLPPSMPEMLCVYGGSSRQEGATYAWTAEADVDEKPTGDGRKFYAPGRAADGWCGLSCGRSGNWLRMVFDPQRIPYVGVWIDEGLFNVQNAVALEPSIGFYDCLDRARANGTAQTIAPGQACEWSLSVRLGAGGMR</sequence>
<comment type="caution">
    <text evidence="1">The sequence shown here is derived from an EMBL/GenBank/DDBJ whole genome shotgun (WGS) entry which is preliminary data.</text>
</comment>
<name>A0A9X4L2F0_9BACL</name>
<dbReference type="RefSeq" id="WP_277535630.1">
    <property type="nucleotide sequence ID" value="NZ_JAPDIA010000008.1"/>
</dbReference>
<dbReference type="GO" id="GO:0030246">
    <property type="term" value="F:carbohydrate binding"/>
    <property type="evidence" value="ECO:0007669"/>
    <property type="project" value="InterPro"/>
</dbReference>
<proteinExistence type="predicted"/>
<dbReference type="Proteomes" id="UP001153404">
    <property type="component" value="Unassembled WGS sequence"/>
</dbReference>
<dbReference type="GO" id="GO:0005975">
    <property type="term" value="P:carbohydrate metabolic process"/>
    <property type="evidence" value="ECO:0007669"/>
    <property type="project" value="InterPro"/>
</dbReference>
<dbReference type="EMBL" id="JAPDIA010000008">
    <property type="protein sequence ID" value="MDG0812364.1"/>
    <property type="molecule type" value="Genomic_DNA"/>
</dbReference>
<dbReference type="InterPro" id="IPR011013">
    <property type="entry name" value="Gal_mutarotase_sf_dom"/>
</dbReference>
<reference evidence="1" key="1">
    <citation type="submission" date="2022-10" db="EMBL/GenBank/DDBJ databases">
        <title>Comparative genomic analysis of Cohnella hashimotonis sp. nov., isolated from the International Space Station.</title>
        <authorList>
            <person name="Simpson A."/>
            <person name="Venkateswaran K."/>
        </authorList>
    </citation>
    <scope>NUCLEOTIDE SEQUENCE</scope>
    <source>
        <strain evidence="1">DSM 28161</strain>
    </source>
</reference>
<organism evidence="1 2">
    <name type="scientific">Cohnella rhizosphaerae</name>
    <dbReference type="NCBI Taxonomy" id="1457232"/>
    <lineage>
        <taxon>Bacteria</taxon>
        <taxon>Bacillati</taxon>
        <taxon>Bacillota</taxon>
        <taxon>Bacilli</taxon>
        <taxon>Bacillales</taxon>
        <taxon>Paenibacillaceae</taxon>
        <taxon>Cohnella</taxon>
    </lineage>
</organism>
<evidence type="ECO:0000313" key="1">
    <source>
        <dbReference type="EMBL" id="MDG0812364.1"/>
    </source>
</evidence>